<evidence type="ECO:0000313" key="2">
    <source>
        <dbReference type="EMBL" id="MDA0158909.1"/>
    </source>
</evidence>
<dbReference type="EMBL" id="JAPDOD010000001">
    <property type="protein sequence ID" value="MDA0158909.1"/>
    <property type="molecule type" value="Genomic_DNA"/>
</dbReference>
<dbReference type="AlphaFoldDB" id="A0A9X3RY82"/>
<dbReference type="Proteomes" id="UP001149140">
    <property type="component" value="Unassembled WGS sequence"/>
</dbReference>
<proteinExistence type="predicted"/>
<keyword evidence="1" id="KW-1133">Transmembrane helix</keyword>
<evidence type="ECO:0000256" key="1">
    <source>
        <dbReference type="SAM" id="Phobius"/>
    </source>
</evidence>
<protein>
    <submittedName>
        <fullName evidence="2">Uncharacterized protein</fullName>
    </submittedName>
</protein>
<organism evidence="2 3">
    <name type="scientific">Solirubrobacter ginsenosidimutans</name>
    <dbReference type="NCBI Taxonomy" id="490573"/>
    <lineage>
        <taxon>Bacteria</taxon>
        <taxon>Bacillati</taxon>
        <taxon>Actinomycetota</taxon>
        <taxon>Thermoleophilia</taxon>
        <taxon>Solirubrobacterales</taxon>
        <taxon>Solirubrobacteraceae</taxon>
        <taxon>Solirubrobacter</taxon>
    </lineage>
</organism>
<accession>A0A9X3RY82</accession>
<name>A0A9X3RY82_9ACTN</name>
<sequence length="66" mass="7239">MTMILLAFMAAFVYADYKLVRDFMTADASGRLFCAAMLAIITALAVLDGLILHWWAVCGGFSECAR</sequence>
<gene>
    <name evidence="2" type="ORF">OM076_01430</name>
</gene>
<keyword evidence="3" id="KW-1185">Reference proteome</keyword>
<evidence type="ECO:0000313" key="3">
    <source>
        <dbReference type="Proteomes" id="UP001149140"/>
    </source>
</evidence>
<dbReference type="RefSeq" id="WP_270037533.1">
    <property type="nucleotide sequence ID" value="NZ_JAPDOD010000001.1"/>
</dbReference>
<feature type="transmembrane region" description="Helical" evidence="1">
    <location>
        <begin position="31"/>
        <end position="57"/>
    </location>
</feature>
<keyword evidence="1" id="KW-0472">Membrane</keyword>
<keyword evidence="1" id="KW-0812">Transmembrane</keyword>
<reference evidence="2" key="1">
    <citation type="submission" date="2022-10" db="EMBL/GenBank/DDBJ databases">
        <title>The WGS of Solirubrobacter ginsenosidimutans DSM 21036.</title>
        <authorList>
            <person name="Jiang Z."/>
        </authorList>
    </citation>
    <scope>NUCLEOTIDE SEQUENCE</scope>
    <source>
        <strain evidence="2">DSM 21036</strain>
    </source>
</reference>
<comment type="caution">
    <text evidence="2">The sequence shown here is derived from an EMBL/GenBank/DDBJ whole genome shotgun (WGS) entry which is preliminary data.</text>
</comment>